<gene>
    <name evidence="1" type="ORF">DP116_18170</name>
</gene>
<protein>
    <recommendedName>
        <fullName evidence="3">CopG family transcriptional regulator</fullName>
    </recommendedName>
</protein>
<dbReference type="RefSeq" id="WP_169156514.1">
    <property type="nucleotide sequence ID" value="NZ_CAWPJE010000143.1"/>
</dbReference>
<organism evidence="1 2">
    <name type="scientific">Brasilonema bromeliae SPC951</name>
    <dbReference type="NCBI Taxonomy" id="385972"/>
    <lineage>
        <taxon>Bacteria</taxon>
        <taxon>Bacillati</taxon>
        <taxon>Cyanobacteriota</taxon>
        <taxon>Cyanophyceae</taxon>
        <taxon>Nostocales</taxon>
        <taxon>Scytonemataceae</taxon>
        <taxon>Brasilonema</taxon>
        <taxon>Bromeliae group (in: Brasilonema)</taxon>
    </lineage>
</organism>
<reference evidence="1 2" key="1">
    <citation type="submission" date="2018-06" db="EMBL/GenBank/DDBJ databases">
        <title>Comparative genomics of Brasilonema spp. strains.</title>
        <authorList>
            <person name="Alvarenga D.O."/>
            <person name="Fiore M.F."/>
            <person name="Varani A.M."/>
        </authorList>
    </citation>
    <scope>NUCLEOTIDE SEQUENCE [LARGE SCALE GENOMIC DNA]</scope>
    <source>
        <strain evidence="1 2">SPC951</strain>
    </source>
</reference>
<sequence length="81" mass="9519">MTLQLLEFQVINVFINTGKFFFKYMARATETERINVNIYIDKAVAHRLHEFARQQAMWKGRLVEAAIIEYLNKIEPRAGTT</sequence>
<name>A0ABX1PA19_9CYAN</name>
<dbReference type="EMBL" id="QMEB01000150">
    <property type="protein sequence ID" value="NMG21270.1"/>
    <property type="molecule type" value="Genomic_DNA"/>
</dbReference>
<evidence type="ECO:0000313" key="2">
    <source>
        <dbReference type="Proteomes" id="UP000718564"/>
    </source>
</evidence>
<keyword evidence="2" id="KW-1185">Reference proteome</keyword>
<comment type="caution">
    <text evidence="1">The sequence shown here is derived from an EMBL/GenBank/DDBJ whole genome shotgun (WGS) entry which is preliminary data.</text>
</comment>
<dbReference type="Proteomes" id="UP000718564">
    <property type="component" value="Unassembled WGS sequence"/>
</dbReference>
<accession>A0ABX1PA19</accession>
<evidence type="ECO:0000313" key="1">
    <source>
        <dbReference type="EMBL" id="NMG21270.1"/>
    </source>
</evidence>
<proteinExistence type="predicted"/>
<evidence type="ECO:0008006" key="3">
    <source>
        <dbReference type="Google" id="ProtNLM"/>
    </source>
</evidence>